<evidence type="ECO:0000313" key="1">
    <source>
        <dbReference type="EMBL" id="KIL74199.1"/>
    </source>
</evidence>
<dbReference type="EMBL" id="JXLP01000024">
    <property type="protein sequence ID" value="KIL74199.1"/>
    <property type="molecule type" value="Genomic_DNA"/>
</dbReference>
<evidence type="ECO:0008006" key="3">
    <source>
        <dbReference type="Google" id="ProtNLM"/>
    </source>
</evidence>
<comment type="caution">
    <text evidence="1">The sequence shown here is derived from an EMBL/GenBank/DDBJ whole genome shotgun (WGS) entry which is preliminary data.</text>
</comment>
<organism evidence="1 2">
    <name type="scientific">Bacillus badius</name>
    <dbReference type="NCBI Taxonomy" id="1455"/>
    <lineage>
        <taxon>Bacteria</taxon>
        <taxon>Bacillati</taxon>
        <taxon>Bacillota</taxon>
        <taxon>Bacilli</taxon>
        <taxon>Bacillales</taxon>
        <taxon>Bacillaceae</taxon>
        <taxon>Pseudobacillus</taxon>
    </lineage>
</organism>
<evidence type="ECO:0000313" key="2">
    <source>
        <dbReference type="Proteomes" id="UP000031982"/>
    </source>
</evidence>
<keyword evidence="2" id="KW-1185">Reference proteome</keyword>
<protein>
    <recommendedName>
        <fullName evidence="3">MBL fold metallo-hydrolase</fullName>
    </recommendedName>
</protein>
<gene>
    <name evidence="1" type="ORF">SD77_2854</name>
</gene>
<sequence>MKEELGTGFALEKMFWSCGYHILLDEKKIIVVDPGNSEE</sequence>
<dbReference type="Proteomes" id="UP000031982">
    <property type="component" value="Unassembled WGS sequence"/>
</dbReference>
<name>A0ABR5APD5_BACBA</name>
<accession>A0ABR5APD5</accession>
<proteinExistence type="predicted"/>
<reference evidence="1 2" key="1">
    <citation type="submission" date="2015-01" db="EMBL/GenBank/DDBJ databases">
        <title>Genome Assembly of Bacillus badius MTCC 1458.</title>
        <authorList>
            <person name="Verma A."/>
            <person name="Khatri I."/>
            <person name="Mual P."/>
            <person name="Subramanian S."/>
            <person name="Krishnamurthi S."/>
        </authorList>
    </citation>
    <scope>NUCLEOTIDE SEQUENCE [LARGE SCALE GENOMIC DNA]</scope>
    <source>
        <strain evidence="1 2">MTCC 1458</strain>
    </source>
</reference>